<name>A0A7W6G7H8_9SPHN</name>
<dbReference type="InterPro" id="IPR053745">
    <property type="entry name" value="Viral_Tail_Comp_sf"/>
</dbReference>
<dbReference type="Gene3D" id="3.30.2000.30">
    <property type="match status" value="1"/>
</dbReference>
<dbReference type="InterPro" id="IPR021508">
    <property type="entry name" value="Gp17-like"/>
</dbReference>
<reference evidence="1 2" key="1">
    <citation type="submission" date="2020-08" db="EMBL/GenBank/DDBJ databases">
        <title>Genomic Encyclopedia of Type Strains, Phase IV (KMG-IV): sequencing the most valuable type-strain genomes for metagenomic binning, comparative biology and taxonomic classification.</title>
        <authorList>
            <person name="Goeker M."/>
        </authorList>
    </citation>
    <scope>NUCLEOTIDE SEQUENCE [LARGE SCALE GENOMIC DNA]</scope>
    <source>
        <strain evidence="1 2">DSM 27057</strain>
    </source>
</reference>
<protein>
    <recommendedName>
        <fullName evidence="3">DUF3168 domain-containing protein</fullName>
    </recommendedName>
</protein>
<evidence type="ECO:0000313" key="1">
    <source>
        <dbReference type="EMBL" id="MBB3956398.1"/>
    </source>
</evidence>
<dbReference type="Proteomes" id="UP000548867">
    <property type="component" value="Unassembled WGS sequence"/>
</dbReference>
<keyword evidence="2" id="KW-1185">Reference proteome</keyword>
<dbReference type="AlphaFoldDB" id="A0A7W6G7H8"/>
<proteinExistence type="predicted"/>
<evidence type="ECO:0008006" key="3">
    <source>
        <dbReference type="Google" id="ProtNLM"/>
    </source>
</evidence>
<dbReference type="EMBL" id="JACIDX010000013">
    <property type="protein sequence ID" value="MBB3956398.1"/>
    <property type="molecule type" value="Genomic_DNA"/>
</dbReference>
<evidence type="ECO:0000313" key="2">
    <source>
        <dbReference type="Proteomes" id="UP000548867"/>
    </source>
</evidence>
<sequence length="129" mass="14078">MEIPLRASLIGWLASDATLGSMLNAIVEEAPSRTALPWLAIATSASVDWSTKTEAGCETRIAIELHLRGDRPEDGAAVTSAVQARIASLPHDQGTYRIVTLNFLRSRAEARANNTRAMLLEYRFRTIAV</sequence>
<dbReference type="Pfam" id="PF11367">
    <property type="entry name" value="Tail_completion_gp17"/>
    <property type="match status" value="1"/>
</dbReference>
<accession>A0A7W6G7H8</accession>
<organism evidence="1 2">
    <name type="scientific">Novosphingobium sediminicola</name>
    <dbReference type="NCBI Taxonomy" id="563162"/>
    <lineage>
        <taxon>Bacteria</taxon>
        <taxon>Pseudomonadati</taxon>
        <taxon>Pseudomonadota</taxon>
        <taxon>Alphaproteobacteria</taxon>
        <taxon>Sphingomonadales</taxon>
        <taxon>Sphingomonadaceae</taxon>
        <taxon>Novosphingobium</taxon>
    </lineage>
</organism>
<dbReference type="RefSeq" id="WP_183627278.1">
    <property type="nucleotide sequence ID" value="NZ_JACIDX010000013.1"/>
</dbReference>
<gene>
    <name evidence="1" type="ORF">GGR38_003361</name>
</gene>
<comment type="caution">
    <text evidence="1">The sequence shown here is derived from an EMBL/GenBank/DDBJ whole genome shotgun (WGS) entry which is preliminary data.</text>
</comment>